<feature type="compositionally biased region" description="Acidic residues" evidence="1">
    <location>
        <begin position="29"/>
        <end position="40"/>
    </location>
</feature>
<dbReference type="EMBL" id="BQNB010012805">
    <property type="protein sequence ID" value="GJT08132.1"/>
    <property type="molecule type" value="Genomic_DNA"/>
</dbReference>
<keyword evidence="3" id="KW-1185">Reference proteome</keyword>
<proteinExistence type="predicted"/>
<evidence type="ECO:0000256" key="1">
    <source>
        <dbReference type="SAM" id="MobiDB-lite"/>
    </source>
</evidence>
<protein>
    <submittedName>
        <fullName evidence="2">Uncharacterized protein</fullName>
    </submittedName>
</protein>
<evidence type="ECO:0000313" key="2">
    <source>
        <dbReference type="EMBL" id="GJT08132.1"/>
    </source>
</evidence>
<feature type="region of interest" description="Disordered" evidence="1">
    <location>
        <begin position="22"/>
        <end position="52"/>
    </location>
</feature>
<sequence>MVFSLEFLDLVQEILDDESGHNHEVVDLTNDEDLTDEDGDTGMGDSTGVSMSLGGEISLRGKKYWESNIGGGEINSEDKRSLVKSSKESGKIFPGVTGE</sequence>
<organism evidence="2 3">
    <name type="scientific">Tanacetum coccineum</name>
    <dbReference type="NCBI Taxonomy" id="301880"/>
    <lineage>
        <taxon>Eukaryota</taxon>
        <taxon>Viridiplantae</taxon>
        <taxon>Streptophyta</taxon>
        <taxon>Embryophyta</taxon>
        <taxon>Tracheophyta</taxon>
        <taxon>Spermatophyta</taxon>
        <taxon>Magnoliopsida</taxon>
        <taxon>eudicotyledons</taxon>
        <taxon>Gunneridae</taxon>
        <taxon>Pentapetalae</taxon>
        <taxon>asterids</taxon>
        <taxon>campanulids</taxon>
        <taxon>Asterales</taxon>
        <taxon>Asteraceae</taxon>
        <taxon>Asteroideae</taxon>
        <taxon>Anthemideae</taxon>
        <taxon>Anthemidinae</taxon>
        <taxon>Tanacetum</taxon>
    </lineage>
</organism>
<name>A0ABQ5B1W8_9ASTR</name>
<reference evidence="2" key="2">
    <citation type="submission" date="2022-01" db="EMBL/GenBank/DDBJ databases">
        <authorList>
            <person name="Yamashiro T."/>
            <person name="Shiraishi A."/>
            <person name="Satake H."/>
            <person name="Nakayama K."/>
        </authorList>
    </citation>
    <scope>NUCLEOTIDE SEQUENCE</scope>
</reference>
<reference evidence="2" key="1">
    <citation type="journal article" date="2022" name="Int. J. Mol. Sci.">
        <title>Draft Genome of Tanacetum Coccineum: Genomic Comparison of Closely Related Tanacetum-Family Plants.</title>
        <authorList>
            <person name="Yamashiro T."/>
            <person name="Shiraishi A."/>
            <person name="Nakayama K."/>
            <person name="Satake H."/>
        </authorList>
    </citation>
    <scope>NUCLEOTIDE SEQUENCE</scope>
</reference>
<dbReference type="Proteomes" id="UP001151760">
    <property type="component" value="Unassembled WGS sequence"/>
</dbReference>
<feature type="compositionally biased region" description="Basic and acidic residues" evidence="1">
    <location>
        <begin position="76"/>
        <end position="90"/>
    </location>
</feature>
<comment type="caution">
    <text evidence="2">The sequence shown here is derived from an EMBL/GenBank/DDBJ whole genome shotgun (WGS) entry which is preliminary data.</text>
</comment>
<gene>
    <name evidence="2" type="ORF">Tco_0842594</name>
</gene>
<accession>A0ABQ5B1W8</accession>
<feature type="region of interest" description="Disordered" evidence="1">
    <location>
        <begin position="70"/>
        <end position="99"/>
    </location>
</feature>
<evidence type="ECO:0000313" key="3">
    <source>
        <dbReference type="Proteomes" id="UP001151760"/>
    </source>
</evidence>